<name>A0ABM8G666_9CELL</name>
<sequence>MWWIIWVVLVVAAGVVLFVLLRDVWRRAKAVGSELARAQSVASQLSARAAELQALADASPAIRPVDLEDVDAARAAADARRAEDRIRKAESRARREVRDAAVRDRWMRDGI</sequence>
<dbReference type="EMBL" id="AP027729">
    <property type="protein sequence ID" value="BDZ43619.1"/>
    <property type="molecule type" value="Genomic_DNA"/>
</dbReference>
<evidence type="ECO:0000256" key="2">
    <source>
        <dbReference type="SAM" id="Phobius"/>
    </source>
</evidence>
<organism evidence="3 4">
    <name type="scientific">Paraoerskovia sediminicola</name>
    <dbReference type="NCBI Taxonomy" id="1138587"/>
    <lineage>
        <taxon>Bacteria</taxon>
        <taxon>Bacillati</taxon>
        <taxon>Actinomycetota</taxon>
        <taxon>Actinomycetes</taxon>
        <taxon>Micrococcales</taxon>
        <taxon>Cellulomonadaceae</taxon>
        <taxon>Paraoerskovia</taxon>
    </lineage>
</organism>
<dbReference type="Proteomes" id="UP001321475">
    <property type="component" value="Chromosome"/>
</dbReference>
<keyword evidence="2" id="KW-0812">Transmembrane</keyword>
<keyword evidence="2" id="KW-0472">Membrane</keyword>
<keyword evidence="4" id="KW-1185">Reference proteome</keyword>
<feature type="coiled-coil region" evidence="1">
    <location>
        <begin position="35"/>
        <end position="99"/>
    </location>
</feature>
<protein>
    <submittedName>
        <fullName evidence="3">Uncharacterized protein</fullName>
    </submittedName>
</protein>
<evidence type="ECO:0000256" key="1">
    <source>
        <dbReference type="SAM" id="Coils"/>
    </source>
</evidence>
<feature type="transmembrane region" description="Helical" evidence="2">
    <location>
        <begin position="6"/>
        <end position="25"/>
    </location>
</feature>
<gene>
    <name evidence="3" type="ORF">GCM10025865_29180</name>
</gene>
<keyword evidence="2" id="KW-1133">Transmembrane helix</keyword>
<keyword evidence="1" id="KW-0175">Coiled coil</keyword>
<reference evidence="4" key="1">
    <citation type="journal article" date="2019" name="Int. J. Syst. Evol. Microbiol.">
        <title>The Global Catalogue of Microorganisms (GCM) 10K type strain sequencing project: providing services to taxonomists for standard genome sequencing and annotation.</title>
        <authorList>
            <consortium name="The Broad Institute Genomics Platform"/>
            <consortium name="The Broad Institute Genome Sequencing Center for Infectious Disease"/>
            <person name="Wu L."/>
            <person name="Ma J."/>
        </authorList>
    </citation>
    <scope>NUCLEOTIDE SEQUENCE [LARGE SCALE GENOMIC DNA]</scope>
    <source>
        <strain evidence="4">NBRC 108565</strain>
    </source>
</reference>
<evidence type="ECO:0000313" key="3">
    <source>
        <dbReference type="EMBL" id="BDZ43619.1"/>
    </source>
</evidence>
<proteinExistence type="predicted"/>
<accession>A0ABM8G666</accession>
<evidence type="ECO:0000313" key="4">
    <source>
        <dbReference type="Proteomes" id="UP001321475"/>
    </source>
</evidence>
<dbReference type="RefSeq" id="WP_286217805.1">
    <property type="nucleotide sequence ID" value="NZ_AP027729.1"/>
</dbReference>